<dbReference type="Proteomes" id="UP001501584">
    <property type="component" value="Unassembled WGS sequence"/>
</dbReference>
<feature type="signal peptide" evidence="1">
    <location>
        <begin position="1"/>
        <end position="25"/>
    </location>
</feature>
<evidence type="ECO:0000256" key="1">
    <source>
        <dbReference type="SAM" id="SignalP"/>
    </source>
</evidence>
<proteinExistence type="predicted"/>
<accession>A0ABN3F8Y3</accession>
<dbReference type="RefSeq" id="WP_310285808.1">
    <property type="nucleotide sequence ID" value="NZ_BAAASX010000002.1"/>
</dbReference>
<protein>
    <recommendedName>
        <fullName evidence="4">WxL domain surface cell wall-binding</fullName>
    </recommendedName>
</protein>
<dbReference type="EMBL" id="BAAASX010000002">
    <property type="protein sequence ID" value="GAA2323936.1"/>
    <property type="molecule type" value="Genomic_DNA"/>
</dbReference>
<dbReference type="PROSITE" id="PS51257">
    <property type="entry name" value="PROKAR_LIPOPROTEIN"/>
    <property type="match status" value="1"/>
</dbReference>
<keyword evidence="3" id="KW-1185">Reference proteome</keyword>
<evidence type="ECO:0000313" key="2">
    <source>
        <dbReference type="EMBL" id="GAA2323936.1"/>
    </source>
</evidence>
<sequence length="176" mass="17699">MNARKALAAAAAFVALACTATPAAARDADPVPEQSGLTITVPASVALGAAAPHGNASAQLGTVRVSDNRGLGAKNWTASVTTTTFTTGTATALETIPKSAILYWSGPATITSGTGIFSPGQATANDAVTLDVQRTAFTRTGVSGNNSASWRPTVRVNVPDTAVSGTYTGRLTHTVL</sequence>
<reference evidence="2 3" key="1">
    <citation type="journal article" date="2019" name="Int. J. Syst. Evol. Microbiol.">
        <title>The Global Catalogue of Microorganisms (GCM) 10K type strain sequencing project: providing services to taxonomists for standard genome sequencing and annotation.</title>
        <authorList>
            <consortium name="The Broad Institute Genomics Platform"/>
            <consortium name="The Broad Institute Genome Sequencing Center for Infectious Disease"/>
            <person name="Wu L."/>
            <person name="Ma J."/>
        </authorList>
    </citation>
    <scope>NUCLEOTIDE SEQUENCE [LARGE SCALE GENOMIC DNA]</scope>
    <source>
        <strain evidence="2 3">JCM 6238</strain>
    </source>
</reference>
<organism evidence="2 3">
    <name type="scientific">Glycomyces rutgersensis</name>
    <dbReference type="NCBI Taxonomy" id="58115"/>
    <lineage>
        <taxon>Bacteria</taxon>
        <taxon>Bacillati</taxon>
        <taxon>Actinomycetota</taxon>
        <taxon>Actinomycetes</taxon>
        <taxon>Glycomycetales</taxon>
        <taxon>Glycomycetaceae</taxon>
        <taxon>Glycomyces</taxon>
    </lineage>
</organism>
<feature type="chain" id="PRO_5047045957" description="WxL domain surface cell wall-binding" evidence="1">
    <location>
        <begin position="26"/>
        <end position="176"/>
    </location>
</feature>
<evidence type="ECO:0000313" key="3">
    <source>
        <dbReference type="Proteomes" id="UP001501584"/>
    </source>
</evidence>
<name>A0ABN3F8Y3_9ACTN</name>
<gene>
    <name evidence="2" type="ORF">GCM10010403_12590</name>
</gene>
<comment type="caution">
    <text evidence="2">The sequence shown here is derived from an EMBL/GenBank/DDBJ whole genome shotgun (WGS) entry which is preliminary data.</text>
</comment>
<keyword evidence="1" id="KW-0732">Signal</keyword>
<evidence type="ECO:0008006" key="4">
    <source>
        <dbReference type="Google" id="ProtNLM"/>
    </source>
</evidence>